<sequence>MPTQIVNLNKIKKIYLDGCKARSIKPRKNSFNEFVDLLEGDAGYWMSANLKFFFERMNNY</sequence>
<gene>
    <name evidence="1" type="ORF">COT95_02330</name>
</gene>
<organism evidence="1 2">
    <name type="scientific">Candidatus Falkowbacteria bacterium CG10_big_fil_rev_8_21_14_0_10_37_6</name>
    <dbReference type="NCBI Taxonomy" id="1974563"/>
    <lineage>
        <taxon>Bacteria</taxon>
        <taxon>Candidatus Falkowiibacteriota</taxon>
    </lineage>
</organism>
<dbReference type="AlphaFoldDB" id="A0A2H0V6N9"/>
<dbReference type="EMBL" id="PFAN01000117">
    <property type="protein sequence ID" value="PIR94766.1"/>
    <property type="molecule type" value="Genomic_DNA"/>
</dbReference>
<name>A0A2H0V6N9_9BACT</name>
<dbReference type="Proteomes" id="UP000228614">
    <property type="component" value="Unassembled WGS sequence"/>
</dbReference>
<comment type="caution">
    <text evidence="1">The sequence shown here is derived from an EMBL/GenBank/DDBJ whole genome shotgun (WGS) entry which is preliminary data.</text>
</comment>
<evidence type="ECO:0000313" key="2">
    <source>
        <dbReference type="Proteomes" id="UP000228614"/>
    </source>
</evidence>
<reference evidence="2" key="1">
    <citation type="submission" date="2017-09" db="EMBL/GenBank/DDBJ databases">
        <title>Depth-based differentiation of microbial function through sediment-hosted aquifers and enrichment of novel symbionts in the deep terrestrial subsurface.</title>
        <authorList>
            <person name="Probst A.J."/>
            <person name="Ladd B."/>
            <person name="Jarett J.K."/>
            <person name="Geller-Mcgrath D.E."/>
            <person name="Sieber C.M.K."/>
            <person name="Emerson J.B."/>
            <person name="Anantharaman K."/>
            <person name="Thomas B.C."/>
            <person name="Malmstrom R."/>
            <person name="Stieglmeier M."/>
            <person name="Klingl A."/>
            <person name="Woyke T."/>
            <person name="Ryan C.M."/>
            <person name="Banfield J.F."/>
        </authorList>
    </citation>
    <scope>NUCLEOTIDE SEQUENCE [LARGE SCALE GENOMIC DNA]</scope>
</reference>
<accession>A0A2H0V6N9</accession>
<protein>
    <submittedName>
        <fullName evidence="1">Uncharacterized protein</fullName>
    </submittedName>
</protein>
<proteinExistence type="predicted"/>
<evidence type="ECO:0000313" key="1">
    <source>
        <dbReference type="EMBL" id="PIR94766.1"/>
    </source>
</evidence>